<comment type="caution">
    <text evidence="2">The sequence shown here is derived from an EMBL/GenBank/DDBJ whole genome shotgun (WGS) entry which is preliminary data.</text>
</comment>
<dbReference type="PANTHER" id="PTHR22538">
    <property type="entry name" value="CILIA- AND FLAGELLA-ASSOCIATED PROTEIN 74"/>
    <property type="match status" value="1"/>
</dbReference>
<organism evidence="2 3">
    <name type="scientific">Phytophthora rubi</name>
    <dbReference type="NCBI Taxonomy" id="129364"/>
    <lineage>
        <taxon>Eukaryota</taxon>
        <taxon>Sar</taxon>
        <taxon>Stramenopiles</taxon>
        <taxon>Oomycota</taxon>
        <taxon>Peronosporomycetes</taxon>
        <taxon>Peronosporales</taxon>
        <taxon>Peronosporaceae</taxon>
        <taxon>Phytophthora</taxon>
    </lineage>
</organism>
<evidence type="ECO:0000256" key="1">
    <source>
        <dbReference type="SAM" id="MobiDB-lite"/>
    </source>
</evidence>
<dbReference type="Proteomes" id="UP000434957">
    <property type="component" value="Unassembled WGS sequence"/>
</dbReference>
<evidence type="ECO:0000313" key="3">
    <source>
        <dbReference type="Proteomes" id="UP000434957"/>
    </source>
</evidence>
<proteinExistence type="predicted"/>
<dbReference type="AlphaFoldDB" id="A0A6A4C7X5"/>
<dbReference type="InterPro" id="IPR029058">
    <property type="entry name" value="AB_hydrolase_fold"/>
</dbReference>
<protein>
    <submittedName>
        <fullName evidence="2">Uncharacterized protein</fullName>
    </submittedName>
</protein>
<reference evidence="2 3" key="1">
    <citation type="submission" date="2018-08" db="EMBL/GenBank/DDBJ databases">
        <title>Genomic investigation of the strawberry pathogen Phytophthora fragariae indicates pathogenicity is determined by transcriptional variation in three key races.</title>
        <authorList>
            <person name="Adams T.M."/>
            <person name="Armitage A.D."/>
            <person name="Sobczyk M.K."/>
            <person name="Bates H.J."/>
            <person name="Dunwell J.M."/>
            <person name="Nellist C.F."/>
            <person name="Harrison R.J."/>
        </authorList>
    </citation>
    <scope>NUCLEOTIDE SEQUENCE [LARGE SCALE GENOMIC DNA]</scope>
    <source>
        <strain evidence="2 3">SCRP333</strain>
    </source>
</reference>
<name>A0A6A4C7X5_9STRA</name>
<keyword evidence="3" id="KW-1185">Reference proteome</keyword>
<feature type="compositionally biased region" description="Basic and acidic residues" evidence="1">
    <location>
        <begin position="16"/>
        <end position="33"/>
    </location>
</feature>
<feature type="region of interest" description="Disordered" evidence="1">
    <location>
        <begin position="11"/>
        <end position="35"/>
    </location>
</feature>
<gene>
    <name evidence="2" type="ORF">PR003_g27305</name>
</gene>
<dbReference type="Gene3D" id="3.40.50.1820">
    <property type="entry name" value="alpha/beta hydrolase"/>
    <property type="match status" value="1"/>
</dbReference>
<dbReference type="PANTHER" id="PTHR22538:SF1">
    <property type="entry name" value="VWFD DOMAIN-CONTAINING PROTEIN"/>
    <property type="match status" value="1"/>
</dbReference>
<evidence type="ECO:0000313" key="2">
    <source>
        <dbReference type="EMBL" id="KAE9282808.1"/>
    </source>
</evidence>
<sequence length="551" mass="59425">MAPIVVLANARHHHDARHEQDEHSVPDGRDGGNKHSGIASVLGTCAATETTEWPSLRFHFTLKRSSMKAYGQSEFDMYANPIVPDNQDKVLYDVFATFTEGNALSNYTLIDGVAHSSSTPYSGGPSDNSRATSTVSCLDLEAGKLPAINAIVAAINGATAASGSSSKAIECSNGSLFKVTVNGIDFALCASGPSGFTMQGTDMDITVEFLESAIDIQTPNTTGKGDCMKVASVSSVTSIGKSVLTGQPLSRHERSLKAAFEFSFRDKSTCTCKSTPRPCIFIHGLGVKQEVAGNQDWFSYWGESIKGHTPCCSSVKFAHLNTVNNTWTSKTQQRKVCERALAVSNSSTKTAIKDTIVVTHSMGNLMFAGALATGKCSLDSSSTWVGMAGPLVGSMASDFVQESCAGETNVVWEDIGDITGRCPPNTGLKSLAYQHGSYSSKRLDAAYAAAQKVYREQTYALMCGRAYSGLTSKYQAKFWLLGHTIPHKSKKNDGMMEFQSCAPGISASKFSTNYRDRFYVTRLNHYDMQFLAGDAMLDEAKMPVKWFECLL</sequence>
<dbReference type="EMBL" id="QXFT01003767">
    <property type="protein sequence ID" value="KAE9282808.1"/>
    <property type="molecule type" value="Genomic_DNA"/>
</dbReference>
<accession>A0A6A4C7X5</accession>